<reference evidence="1 2" key="1">
    <citation type="submission" date="2017-03" db="EMBL/GenBank/DDBJ databases">
        <title>Foreign affairs: Plasmid Transfer between Roseobacters and Rhizobia.</title>
        <authorList>
            <person name="Bartling P."/>
            <person name="Bunk B."/>
            <person name="Overmann J."/>
            <person name="Brinkmann H."/>
            <person name="Petersen J."/>
        </authorList>
    </citation>
    <scope>NUCLEOTIDE SEQUENCE [LARGE SCALE GENOMIC DNA]</scope>
    <source>
        <strain evidence="1 2">MACL11</strain>
    </source>
</reference>
<dbReference type="EMBL" id="CP020330">
    <property type="protein sequence ID" value="AQZ50952.1"/>
    <property type="molecule type" value="Genomic_DNA"/>
</dbReference>
<gene>
    <name evidence="1" type="ORF">Mame_01603</name>
</gene>
<dbReference type="Proteomes" id="UP000191135">
    <property type="component" value="Chromosome"/>
</dbReference>
<dbReference type="InterPro" id="IPR010642">
    <property type="entry name" value="Invasion_prot_B"/>
</dbReference>
<dbReference type="KEGG" id="mmed:Mame_01603"/>
<proteinExistence type="predicted"/>
<accession>A0A1U9Z022</accession>
<dbReference type="AlphaFoldDB" id="A0A1U9Z022"/>
<keyword evidence="2" id="KW-1185">Reference proteome</keyword>
<dbReference type="Pfam" id="PF06776">
    <property type="entry name" value="IalB"/>
    <property type="match status" value="1"/>
</dbReference>
<organism evidence="1 2">
    <name type="scientific">Martelella mediterranea DSM 17316</name>
    <dbReference type="NCBI Taxonomy" id="1122214"/>
    <lineage>
        <taxon>Bacteria</taxon>
        <taxon>Pseudomonadati</taxon>
        <taxon>Pseudomonadota</taxon>
        <taxon>Alphaproteobacteria</taxon>
        <taxon>Hyphomicrobiales</taxon>
        <taxon>Aurantimonadaceae</taxon>
        <taxon>Martelella</taxon>
    </lineage>
</organism>
<sequence precursor="true">MQRFFLATGAACLSLLPRVVFSQEGKPPQVEFFGDWELICAAADDHTCQMAQSAAAGEGDPVFLLSIAPAKDRATDYAVASAPLGVYLANGIEIRIDGGHPFKVLYEVCDRESCHAGFRLSGAVLSAFRKGLDAGFRVWTAKDRAVDFDMSLRGFSAAYAEYRAKVTG</sequence>
<dbReference type="OrthoDB" id="7856957at2"/>
<dbReference type="Gene3D" id="2.60.40.1880">
    <property type="entry name" value="Invasion associated locus B (IalB) protein"/>
    <property type="match status" value="1"/>
</dbReference>
<dbReference type="STRING" id="1122214.Mame_01603"/>
<evidence type="ECO:0000313" key="1">
    <source>
        <dbReference type="EMBL" id="AQZ50952.1"/>
    </source>
</evidence>
<dbReference type="InterPro" id="IPR038696">
    <property type="entry name" value="IalB_sf"/>
</dbReference>
<name>A0A1U9Z022_9HYPH</name>
<dbReference type="eggNOG" id="COG5342">
    <property type="taxonomic scope" value="Bacteria"/>
</dbReference>
<protein>
    <submittedName>
        <fullName evidence="1">Invasion protein B, involved in pathogenesis</fullName>
    </submittedName>
</protein>
<evidence type="ECO:0000313" key="2">
    <source>
        <dbReference type="Proteomes" id="UP000191135"/>
    </source>
</evidence>